<accession>A0A6S6YSL4</accession>
<dbReference type="Proteomes" id="UP000494108">
    <property type="component" value="Unassembled WGS sequence"/>
</dbReference>
<dbReference type="RefSeq" id="WP_175173838.1">
    <property type="nucleotide sequence ID" value="NZ_CADIJX010000002.1"/>
</dbReference>
<sequence>MSNRVRLYQFKPTTIGAQFSLLGVAIKWSLGMAPPPSALIVDGELFQLAPRSEIQFWKFAIRLAFVGVALIVTRNGTWDPSGTVDSGGVHAFGQDFELRID</sequence>
<evidence type="ECO:0000313" key="2">
    <source>
        <dbReference type="Proteomes" id="UP000494108"/>
    </source>
</evidence>
<protein>
    <submittedName>
        <fullName evidence="1">Uncharacterized protein</fullName>
    </submittedName>
</protein>
<organism evidence="1 2">
    <name type="scientific">Achromobacter pestifer</name>
    <dbReference type="NCBI Taxonomy" id="1353889"/>
    <lineage>
        <taxon>Bacteria</taxon>
        <taxon>Pseudomonadati</taxon>
        <taxon>Pseudomonadota</taxon>
        <taxon>Betaproteobacteria</taxon>
        <taxon>Burkholderiales</taxon>
        <taxon>Alcaligenaceae</taxon>
        <taxon>Achromobacter</taxon>
    </lineage>
</organism>
<gene>
    <name evidence="1" type="ORF">LMG3431_01493</name>
</gene>
<dbReference type="EMBL" id="CADIJX010000002">
    <property type="protein sequence ID" value="CAB3635316.1"/>
    <property type="molecule type" value="Genomic_DNA"/>
</dbReference>
<keyword evidence="2" id="KW-1185">Reference proteome</keyword>
<dbReference type="AlphaFoldDB" id="A0A6S6YSL4"/>
<name>A0A6S6YSL4_9BURK</name>
<evidence type="ECO:0000313" key="1">
    <source>
        <dbReference type="EMBL" id="CAB3635316.1"/>
    </source>
</evidence>
<proteinExistence type="predicted"/>
<reference evidence="1 2" key="1">
    <citation type="submission" date="2020-04" db="EMBL/GenBank/DDBJ databases">
        <authorList>
            <person name="De Canck E."/>
        </authorList>
    </citation>
    <scope>NUCLEOTIDE SEQUENCE [LARGE SCALE GENOMIC DNA]</scope>
    <source>
        <strain evidence="1 2">LMG 3431</strain>
    </source>
</reference>